<feature type="domain" description="VTT" evidence="8">
    <location>
        <begin position="136"/>
        <end position="253"/>
    </location>
</feature>
<feature type="region of interest" description="Disordered" evidence="7">
    <location>
        <begin position="323"/>
        <end position="347"/>
    </location>
</feature>
<feature type="compositionally biased region" description="Basic and acidic residues" evidence="7">
    <location>
        <begin position="330"/>
        <end position="347"/>
    </location>
</feature>
<organism evidence="9 10">
    <name type="scientific">Candidatus Gallimonas gallistercoris</name>
    <dbReference type="NCBI Taxonomy" id="2838602"/>
    <lineage>
        <taxon>Bacteria</taxon>
        <taxon>Bacillati</taxon>
        <taxon>Bacillota</taxon>
        <taxon>Clostridia</taxon>
        <taxon>Candidatus Gallimonas</taxon>
    </lineage>
</organism>
<feature type="transmembrane region" description="Helical" evidence="6">
    <location>
        <begin position="45"/>
        <end position="66"/>
    </location>
</feature>
<evidence type="ECO:0000313" key="9">
    <source>
        <dbReference type="EMBL" id="HJA02263.1"/>
    </source>
</evidence>
<protein>
    <recommendedName>
        <fullName evidence="6">TVP38/TMEM64 family membrane protein</fullName>
    </recommendedName>
</protein>
<evidence type="ECO:0000256" key="5">
    <source>
        <dbReference type="ARBA" id="ARBA00023136"/>
    </source>
</evidence>
<feature type="transmembrane region" description="Helical" evidence="6">
    <location>
        <begin position="115"/>
        <end position="136"/>
    </location>
</feature>
<comment type="caution">
    <text evidence="9">The sequence shown here is derived from an EMBL/GenBank/DDBJ whole genome shotgun (WGS) entry which is preliminary data.</text>
</comment>
<evidence type="ECO:0000256" key="4">
    <source>
        <dbReference type="ARBA" id="ARBA00022989"/>
    </source>
</evidence>
<dbReference type="PANTHER" id="PTHR12677">
    <property type="entry name" value="GOLGI APPARATUS MEMBRANE PROTEIN TVP38-RELATED"/>
    <property type="match status" value="1"/>
</dbReference>
<comment type="caution">
    <text evidence="6">Lacks conserved residue(s) required for the propagation of feature annotation.</text>
</comment>
<name>A0A9D2H0A7_9FIRM</name>
<evidence type="ECO:0000256" key="6">
    <source>
        <dbReference type="RuleBase" id="RU366058"/>
    </source>
</evidence>
<feature type="transmembrane region" description="Helical" evidence="6">
    <location>
        <begin position="12"/>
        <end position="33"/>
    </location>
</feature>
<evidence type="ECO:0000256" key="2">
    <source>
        <dbReference type="ARBA" id="ARBA00022475"/>
    </source>
</evidence>
<dbReference type="AlphaFoldDB" id="A0A9D2H0A7"/>
<comment type="subcellular location">
    <subcellularLocation>
        <location evidence="1 6">Cell membrane</location>
        <topology evidence="1 6">Multi-pass membrane protein</topology>
    </subcellularLocation>
</comment>
<keyword evidence="2 6" id="KW-1003">Cell membrane</keyword>
<feature type="transmembrane region" description="Helical" evidence="6">
    <location>
        <begin position="203"/>
        <end position="224"/>
    </location>
</feature>
<reference evidence="9" key="1">
    <citation type="journal article" date="2021" name="PeerJ">
        <title>Extensive microbial diversity within the chicken gut microbiome revealed by metagenomics and culture.</title>
        <authorList>
            <person name="Gilroy R."/>
            <person name="Ravi A."/>
            <person name="Getino M."/>
            <person name="Pursley I."/>
            <person name="Horton D.L."/>
            <person name="Alikhan N.F."/>
            <person name="Baker D."/>
            <person name="Gharbi K."/>
            <person name="Hall N."/>
            <person name="Watson M."/>
            <person name="Adriaenssens E.M."/>
            <person name="Foster-Nyarko E."/>
            <person name="Jarju S."/>
            <person name="Secka A."/>
            <person name="Antonio M."/>
            <person name="Oren A."/>
            <person name="Chaudhuri R.R."/>
            <person name="La Ragione R."/>
            <person name="Hildebrand F."/>
            <person name="Pallen M.J."/>
        </authorList>
    </citation>
    <scope>NUCLEOTIDE SEQUENCE</scope>
    <source>
        <strain evidence="9">CHK156-179</strain>
    </source>
</reference>
<feature type="transmembrane region" description="Helical" evidence="6">
    <location>
        <begin position="156"/>
        <end position="182"/>
    </location>
</feature>
<keyword evidence="4 6" id="KW-1133">Transmembrane helix</keyword>
<sequence>MAIKKNHQLHIHIILLFMAGIALEVFCVLLAFLPSVAAKEWLKGLILYGGSLIVLVLLLIGVVGALSGKVVLAKTCFLAEILLLLAAVVFYVIIKTGFIGIVRDEEEFRAFLERAGVWMSIVFIAVQFLQVVILPIPSTVTVVAGSALFGPLLGSVYSLIGILLGSFIAFAVGRFAGYRVVAWLVGKETLDKWLDKIKGKDKIFLSAMFVLPVFPDDVLCFVAGLSSMSFGLFAVVIVLSRILAIFTTSYSVSLIPFDTWWGLLIWGLIAAAVVIVFFLLYKKSDAILQFIHKLFHREVRVKEKQTKGELHVKIVSPEGTLVEKGVGETGEQKKNSEKRMNGKKEKK</sequence>
<dbReference type="GO" id="GO:0005886">
    <property type="term" value="C:plasma membrane"/>
    <property type="evidence" value="ECO:0007669"/>
    <property type="project" value="UniProtKB-SubCell"/>
</dbReference>
<dbReference type="Pfam" id="PF09335">
    <property type="entry name" value="VTT_dom"/>
    <property type="match status" value="1"/>
</dbReference>
<proteinExistence type="inferred from homology"/>
<dbReference type="EMBL" id="DXAJ01000038">
    <property type="protein sequence ID" value="HJA02263.1"/>
    <property type="molecule type" value="Genomic_DNA"/>
</dbReference>
<gene>
    <name evidence="9" type="ORF">H9797_02650</name>
</gene>
<keyword evidence="5 6" id="KW-0472">Membrane</keyword>
<feature type="transmembrane region" description="Helical" evidence="6">
    <location>
        <begin position="230"/>
        <end position="248"/>
    </location>
</feature>
<keyword evidence="3 6" id="KW-0812">Transmembrane</keyword>
<feature type="transmembrane region" description="Helical" evidence="6">
    <location>
        <begin position="260"/>
        <end position="281"/>
    </location>
</feature>
<dbReference type="PANTHER" id="PTHR12677:SF49">
    <property type="entry name" value="TVP38_TMEM64 FAMILY MEMBRANE PROTEIN"/>
    <property type="match status" value="1"/>
</dbReference>
<evidence type="ECO:0000259" key="8">
    <source>
        <dbReference type="Pfam" id="PF09335"/>
    </source>
</evidence>
<dbReference type="InterPro" id="IPR015414">
    <property type="entry name" value="TMEM64"/>
</dbReference>
<evidence type="ECO:0000256" key="3">
    <source>
        <dbReference type="ARBA" id="ARBA00022692"/>
    </source>
</evidence>
<feature type="transmembrane region" description="Helical" evidence="6">
    <location>
        <begin position="72"/>
        <end position="94"/>
    </location>
</feature>
<evidence type="ECO:0000256" key="7">
    <source>
        <dbReference type="SAM" id="MobiDB-lite"/>
    </source>
</evidence>
<comment type="similarity">
    <text evidence="6">Belongs to the TVP38/TMEM64 family.</text>
</comment>
<dbReference type="Proteomes" id="UP000824221">
    <property type="component" value="Unassembled WGS sequence"/>
</dbReference>
<dbReference type="InterPro" id="IPR032816">
    <property type="entry name" value="VTT_dom"/>
</dbReference>
<evidence type="ECO:0000313" key="10">
    <source>
        <dbReference type="Proteomes" id="UP000824221"/>
    </source>
</evidence>
<evidence type="ECO:0000256" key="1">
    <source>
        <dbReference type="ARBA" id="ARBA00004651"/>
    </source>
</evidence>
<reference evidence="9" key="2">
    <citation type="submission" date="2021-04" db="EMBL/GenBank/DDBJ databases">
        <authorList>
            <person name="Gilroy R."/>
        </authorList>
    </citation>
    <scope>NUCLEOTIDE SEQUENCE</scope>
    <source>
        <strain evidence="9">CHK156-179</strain>
    </source>
</reference>
<accession>A0A9D2H0A7</accession>